<dbReference type="SUPFAM" id="SSF51338">
    <property type="entry name" value="Composite domain of metallo-dependent hydrolases"/>
    <property type="match status" value="1"/>
</dbReference>
<dbReference type="Gene3D" id="1.20.58.520">
    <property type="entry name" value="Amidohydrolase"/>
    <property type="match status" value="1"/>
</dbReference>
<dbReference type="InterPro" id="IPR006680">
    <property type="entry name" value="Amidohydro-rel"/>
</dbReference>
<accession>A0AAD7CH44</accession>
<dbReference type="Pfam" id="PF01979">
    <property type="entry name" value="Amidohydro_1"/>
    <property type="match status" value="1"/>
</dbReference>
<dbReference type="Gene3D" id="2.30.40.10">
    <property type="entry name" value="Urease, subunit C, domain 1"/>
    <property type="match status" value="1"/>
</dbReference>
<name>A0AAD7CH44_MYCRO</name>
<gene>
    <name evidence="3" type="ORF">B0H17DRAFT_994264</name>
</gene>
<dbReference type="PANTHER" id="PTHR43135">
    <property type="entry name" value="ALPHA-D-RIBOSE 1-METHYLPHOSPHONATE 5-TRIPHOSPHATE DIPHOSPHATASE"/>
    <property type="match status" value="1"/>
</dbReference>
<dbReference type="SUPFAM" id="SSF51556">
    <property type="entry name" value="Metallo-dependent hydrolases"/>
    <property type="match status" value="1"/>
</dbReference>
<sequence>MFSFLAIFITALSLAESAYSCSHVGHPGAARRLYQEGLEIARMNNIRRGNQQTTSAAKSIAITNVRVFDGEKLLPLNSVYIAGGIIVPYAEGAEVVDGNGGVLLSGLIDAHTHPASVAHLEVFASNGVTTAIVASCFPATLCNSLLNHAGLPDVRFSGLFATTPNSTHALMFGLLPATQIITSASQAPGFVADQLASGATFIKVIAEAPDFATTLDQATTNALVTSAHANHLCVACHAADYAAVGRALTAHVNQAHHVPTDTPLDAALLARFVAQGTVSVPTLSIFATFLAIGQIDAAGYVAANTSVTRLRAAGVPVLAGTDSHDLPAPFAPPFGSSLHAELELLVQAGLSTVEALRSATVLAAQHNLLFDRGVVAPGMRADLLLISGDPIANISATRNIQRVWIAGVEYAGVATN</sequence>
<feature type="chain" id="PRO_5042259630" evidence="1">
    <location>
        <begin position="18"/>
        <end position="416"/>
    </location>
</feature>
<organism evidence="3 4">
    <name type="scientific">Mycena rosella</name>
    <name type="common">Pink bonnet</name>
    <name type="synonym">Agaricus rosellus</name>
    <dbReference type="NCBI Taxonomy" id="1033263"/>
    <lineage>
        <taxon>Eukaryota</taxon>
        <taxon>Fungi</taxon>
        <taxon>Dikarya</taxon>
        <taxon>Basidiomycota</taxon>
        <taxon>Agaricomycotina</taxon>
        <taxon>Agaricomycetes</taxon>
        <taxon>Agaricomycetidae</taxon>
        <taxon>Agaricales</taxon>
        <taxon>Marasmiineae</taxon>
        <taxon>Mycenaceae</taxon>
        <taxon>Mycena</taxon>
    </lineage>
</organism>
<evidence type="ECO:0000259" key="2">
    <source>
        <dbReference type="Pfam" id="PF01979"/>
    </source>
</evidence>
<dbReference type="InterPro" id="IPR011059">
    <property type="entry name" value="Metal-dep_hydrolase_composite"/>
</dbReference>
<keyword evidence="1" id="KW-0732">Signal</keyword>
<dbReference type="AlphaFoldDB" id="A0AAD7CH44"/>
<dbReference type="Proteomes" id="UP001221757">
    <property type="component" value="Unassembled WGS sequence"/>
</dbReference>
<dbReference type="EMBL" id="JARKIE010000381">
    <property type="protein sequence ID" value="KAJ7648428.1"/>
    <property type="molecule type" value="Genomic_DNA"/>
</dbReference>
<dbReference type="PANTHER" id="PTHR43135:SF3">
    <property type="entry name" value="ALPHA-D-RIBOSE 1-METHYLPHOSPHONATE 5-TRIPHOSPHATE DIPHOSPHATASE"/>
    <property type="match status" value="1"/>
</dbReference>
<dbReference type="GO" id="GO:0016810">
    <property type="term" value="F:hydrolase activity, acting on carbon-nitrogen (but not peptide) bonds"/>
    <property type="evidence" value="ECO:0007669"/>
    <property type="project" value="InterPro"/>
</dbReference>
<feature type="signal peptide" evidence="1">
    <location>
        <begin position="1"/>
        <end position="17"/>
    </location>
</feature>
<keyword evidence="3" id="KW-0378">Hydrolase</keyword>
<comment type="caution">
    <text evidence="3">The sequence shown here is derived from an EMBL/GenBank/DDBJ whole genome shotgun (WGS) entry which is preliminary data.</text>
</comment>
<dbReference type="InterPro" id="IPR051781">
    <property type="entry name" value="Metallo-dep_Hydrolase"/>
</dbReference>
<keyword evidence="4" id="KW-1185">Reference proteome</keyword>
<protein>
    <submittedName>
        <fullName evidence="3">Hydrolase</fullName>
    </submittedName>
</protein>
<evidence type="ECO:0000256" key="1">
    <source>
        <dbReference type="SAM" id="SignalP"/>
    </source>
</evidence>
<dbReference type="Gene3D" id="3.30.110.90">
    <property type="entry name" value="Amidohydrolase"/>
    <property type="match status" value="1"/>
</dbReference>
<evidence type="ECO:0000313" key="4">
    <source>
        <dbReference type="Proteomes" id="UP001221757"/>
    </source>
</evidence>
<evidence type="ECO:0000313" key="3">
    <source>
        <dbReference type="EMBL" id="KAJ7648428.1"/>
    </source>
</evidence>
<feature type="domain" description="Amidohydrolase-related" evidence="2">
    <location>
        <begin position="103"/>
        <end position="407"/>
    </location>
</feature>
<dbReference type="Gene3D" id="3.40.50.10910">
    <property type="entry name" value="Amidohydrolase"/>
    <property type="match status" value="1"/>
</dbReference>
<reference evidence="3" key="1">
    <citation type="submission" date="2023-03" db="EMBL/GenBank/DDBJ databases">
        <title>Massive genome expansion in bonnet fungi (Mycena s.s.) driven by repeated elements and novel gene families across ecological guilds.</title>
        <authorList>
            <consortium name="Lawrence Berkeley National Laboratory"/>
            <person name="Harder C.B."/>
            <person name="Miyauchi S."/>
            <person name="Viragh M."/>
            <person name="Kuo A."/>
            <person name="Thoen E."/>
            <person name="Andreopoulos B."/>
            <person name="Lu D."/>
            <person name="Skrede I."/>
            <person name="Drula E."/>
            <person name="Henrissat B."/>
            <person name="Morin E."/>
            <person name="Kohler A."/>
            <person name="Barry K."/>
            <person name="LaButti K."/>
            <person name="Morin E."/>
            <person name="Salamov A."/>
            <person name="Lipzen A."/>
            <person name="Mereny Z."/>
            <person name="Hegedus B."/>
            <person name="Baldrian P."/>
            <person name="Stursova M."/>
            <person name="Weitz H."/>
            <person name="Taylor A."/>
            <person name="Grigoriev I.V."/>
            <person name="Nagy L.G."/>
            <person name="Martin F."/>
            <person name="Kauserud H."/>
        </authorList>
    </citation>
    <scope>NUCLEOTIDE SEQUENCE</scope>
    <source>
        <strain evidence="3">CBHHK067</strain>
    </source>
</reference>
<dbReference type="InterPro" id="IPR032466">
    <property type="entry name" value="Metal_Hydrolase"/>
</dbReference>
<proteinExistence type="predicted"/>